<accession>A0ABS1KZT7</accession>
<name>A0ABS1KZT7_9BACT</name>
<feature type="compositionally biased region" description="Polar residues" evidence="1">
    <location>
        <begin position="33"/>
        <end position="48"/>
    </location>
</feature>
<dbReference type="Proteomes" id="UP000613030">
    <property type="component" value="Unassembled WGS sequence"/>
</dbReference>
<gene>
    <name evidence="2" type="ORF">JI741_27345</name>
</gene>
<dbReference type="EMBL" id="JAERRB010000013">
    <property type="protein sequence ID" value="MBL0744976.1"/>
    <property type="molecule type" value="Genomic_DNA"/>
</dbReference>
<proteinExistence type="predicted"/>
<reference evidence="2 3" key="1">
    <citation type="submission" date="2021-01" db="EMBL/GenBank/DDBJ databases">
        <title>Chryseolinea sp. Jin1 Genome sequencing and assembly.</title>
        <authorList>
            <person name="Kim I."/>
        </authorList>
    </citation>
    <scope>NUCLEOTIDE SEQUENCE [LARGE SCALE GENOMIC DNA]</scope>
    <source>
        <strain evidence="2 3">Jin1</strain>
    </source>
</reference>
<comment type="caution">
    <text evidence="2">The sequence shown here is derived from an EMBL/GenBank/DDBJ whole genome shotgun (WGS) entry which is preliminary data.</text>
</comment>
<keyword evidence="3" id="KW-1185">Reference proteome</keyword>
<organism evidence="2 3">
    <name type="scientific">Chryseolinea lacunae</name>
    <dbReference type="NCBI Taxonomy" id="2801331"/>
    <lineage>
        <taxon>Bacteria</taxon>
        <taxon>Pseudomonadati</taxon>
        <taxon>Bacteroidota</taxon>
        <taxon>Cytophagia</taxon>
        <taxon>Cytophagales</taxon>
        <taxon>Fulvivirgaceae</taxon>
        <taxon>Chryseolinea</taxon>
    </lineage>
</organism>
<evidence type="ECO:0000313" key="3">
    <source>
        <dbReference type="Proteomes" id="UP000613030"/>
    </source>
</evidence>
<feature type="region of interest" description="Disordered" evidence="1">
    <location>
        <begin position="33"/>
        <end position="52"/>
    </location>
</feature>
<dbReference type="RefSeq" id="WP_202015067.1">
    <property type="nucleotide sequence ID" value="NZ_JAERRB010000013.1"/>
</dbReference>
<protein>
    <submittedName>
        <fullName evidence="2">Uncharacterized protein</fullName>
    </submittedName>
</protein>
<evidence type="ECO:0000313" key="2">
    <source>
        <dbReference type="EMBL" id="MBL0744976.1"/>
    </source>
</evidence>
<evidence type="ECO:0000256" key="1">
    <source>
        <dbReference type="SAM" id="MobiDB-lite"/>
    </source>
</evidence>
<sequence length="89" mass="9760">MAIVKNNLVTKGLSGQLGKTLVFRKVGDRTIVATSPSTNDDPTPAQKTQRGRFHDASIFAKAQMDDPAIKKLYEEEAKRRGFPSNTVAQ</sequence>